<reference evidence="3" key="1">
    <citation type="submission" date="2010-08" db="EMBL/GenBank/DDBJ databases">
        <authorList>
            <consortium name="Caenorhabditis japonica Sequencing Consortium"/>
            <person name="Wilson R.K."/>
        </authorList>
    </citation>
    <scope>NUCLEOTIDE SEQUENCE [LARGE SCALE GENOMIC DNA]</scope>
    <source>
        <strain evidence="3">DF5081</strain>
    </source>
</reference>
<organism evidence="2 3">
    <name type="scientific">Caenorhabditis japonica</name>
    <dbReference type="NCBI Taxonomy" id="281687"/>
    <lineage>
        <taxon>Eukaryota</taxon>
        <taxon>Metazoa</taxon>
        <taxon>Ecdysozoa</taxon>
        <taxon>Nematoda</taxon>
        <taxon>Chromadorea</taxon>
        <taxon>Rhabditida</taxon>
        <taxon>Rhabditina</taxon>
        <taxon>Rhabditomorpha</taxon>
        <taxon>Rhabditoidea</taxon>
        <taxon>Rhabditidae</taxon>
        <taxon>Peloderinae</taxon>
        <taxon>Caenorhabditis</taxon>
    </lineage>
</organism>
<feature type="compositionally biased region" description="Polar residues" evidence="1">
    <location>
        <begin position="32"/>
        <end position="47"/>
    </location>
</feature>
<accession>A0A8R1EE73</accession>
<dbReference type="Proteomes" id="UP000005237">
    <property type="component" value="Unassembled WGS sequence"/>
</dbReference>
<protein>
    <submittedName>
        <fullName evidence="2">Uncharacterized protein</fullName>
    </submittedName>
</protein>
<evidence type="ECO:0000256" key="1">
    <source>
        <dbReference type="SAM" id="MobiDB-lite"/>
    </source>
</evidence>
<reference evidence="2" key="2">
    <citation type="submission" date="2022-06" db="UniProtKB">
        <authorList>
            <consortium name="EnsemblMetazoa"/>
        </authorList>
    </citation>
    <scope>IDENTIFICATION</scope>
    <source>
        <strain evidence="2">DF5081</strain>
    </source>
</reference>
<proteinExistence type="predicted"/>
<evidence type="ECO:0000313" key="3">
    <source>
        <dbReference type="Proteomes" id="UP000005237"/>
    </source>
</evidence>
<name>A0A8R1EE73_CAEJA</name>
<keyword evidence="3" id="KW-1185">Reference proteome</keyword>
<feature type="region of interest" description="Disordered" evidence="1">
    <location>
        <begin position="1"/>
        <end position="72"/>
    </location>
</feature>
<feature type="compositionally biased region" description="Acidic residues" evidence="1">
    <location>
        <begin position="18"/>
        <end position="31"/>
    </location>
</feature>
<dbReference type="AlphaFoldDB" id="A0A8R1EE73"/>
<sequence length="72" mass="7883">MDKQRKQPISGLTCQEGEQVEEVEKDEEETNDVFTGNSTTTGEQSGSVICPRLGGAQPIRHRRGVNGHDGAW</sequence>
<evidence type="ECO:0000313" key="2">
    <source>
        <dbReference type="EnsemblMetazoa" id="CJA34851.1"/>
    </source>
</evidence>
<dbReference type="EnsemblMetazoa" id="CJA34851.1">
    <property type="protein sequence ID" value="CJA34851.1"/>
    <property type="gene ID" value="WBGene00210698"/>
</dbReference>